<protein>
    <recommendedName>
        <fullName evidence="5">DUF11 domain-containing protein</fullName>
    </recommendedName>
</protein>
<evidence type="ECO:0000256" key="1">
    <source>
        <dbReference type="SAM" id="MobiDB-lite"/>
    </source>
</evidence>
<gene>
    <name evidence="3" type="ORF">OM076_42930</name>
</gene>
<dbReference type="RefSeq" id="WP_270046345.1">
    <property type="nucleotide sequence ID" value="NZ_JAPDOD010000087.1"/>
</dbReference>
<proteinExistence type="predicted"/>
<dbReference type="AlphaFoldDB" id="A0A9X3N920"/>
<accession>A0A9X3N920</accession>
<evidence type="ECO:0000313" key="4">
    <source>
        <dbReference type="Proteomes" id="UP001149140"/>
    </source>
</evidence>
<feature type="signal peptide" evidence="2">
    <location>
        <begin position="1"/>
        <end position="20"/>
    </location>
</feature>
<comment type="caution">
    <text evidence="3">The sequence shown here is derived from an EMBL/GenBank/DDBJ whole genome shotgun (WGS) entry which is preliminary data.</text>
</comment>
<name>A0A9X3N920_9ACTN</name>
<keyword evidence="2" id="KW-0732">Signal</keyword>
<evidence type="ECO:0008006" key="5">
    <source>
        <dbReference type="Google" id="ProtNLM"/>
    </source>
</evidence>
<evidence type="ECO:0000313" key="3">
    <source>
        <dbReference type="EMBL" id="MDA0167093.1"/>
    </source>
</evidence>
<organism evidence="3 4">
    <name type="scientific">Solirubrobacter ginsenosidimutans</name>
    <dbReference type="NCBI Taxonomy" id="490573"/>
    <lineage>
        <taxon>Bacteria</taxon>
        <taxon>Bacillati</taxon>
        <taxon>Actinomycetota</taxon>
        <taxon>Thermoleophilia</taxon>
        <taxon>Solirubrobacterales</taxon>
        <taxon>Solirubrobacteraceae</taxon>
        <taxon>Solirubrobacter</taxon>
    </lineage>
</organism>
<reference evidence="3" key="1">
    <citation type="submission" date="2022-10" db="EMBL/GenBank/DDBJ databases">
        <title>The WGS of Solirubrobacter ginsenosidimutans DSM 21036.</title>
        <authorList>
            <person name="Jiang Z."/>
        </authorList>
    </citation>
    <scope>NUCLEOTIDE SEQUENCE</scope>
    <source>
        <strain evidence="3">DSM 21036</strain>
    </source>
</reference>
<dbReference type="EMBL" id="JAPDOD010000087">
    <property type="protein sequence ID" value="MDA0167093.1"/>
    <property type="molecule type" value="Genomic_DNA"/>
</dbReference>
<keyword evidence="4" id="KW-1185">Reference proteome</keyword>
<dbReference type="Proteomes" id="UP001149140">
    <property type="component" value="Unassembled WGS sequence"/>
</dbReference>
<feature type="region of interest" description="Disordered" evidence="1">
    <location>
        <begin position="173"/>
        <end position="198"/>
    </location>
</feature>
<sequence length="408" mass="43798">MPIKLLAIAPAALFALAAQAPETLTPAGPATLYSDWHGGVTLEGEHPELLTGFRVVVQPGGQAGTIRLLVHTSPAFDEEGTPAVYVGEPVTLPAEPGTYTFPAPHVFADYRSVIYGIEQETGGHAITAQVRCSPEDGEGDFCASQSVDVYRPPLGAALPDRRTATEVQRGRELTIEPITESDVDRDGAGDESEDRTNLRASATTQRLSGHRRAFDVTIENAGPRTADRPQIEAYFLPSPGLGSWSPACVGEPRLFSSGGQQDDPRRQFCSLAPLAVGERRTVRLVVPDLGFGDAYFSVSAEGRDLAGGDEDAGPEVRGPRPPLSLEVDARPKSILTVRATVRTTRKGSVRLQLRRGGESMTRTVTFRRAGKRDVVLRSPRRLAEEDGLVTLTARSVGATARARLQPTY</sequence>
<evidence type="ECO:0000256" key="2">
    <source>
        <dbReference type="SAM" id="SignalP"/>
    </source>
</evidence>
<feature type="chain" id="PRO_5040832789" description="DUF11 domain-containing protein" evidence="2">
    <location>
        <begin position="21"/>
        <end position="408"/>
    </location>
</feature>